<protein>
    <submittedName>
        <fullName evidence="1">Uncharacterized protein</fullName>
    </submittedName>
</protein>
<keyword evidence="2" id="KW-1185">Reference proteome</keyword>
<accession>A0A4Y2HKQ0</accession>
<dbReference type="Proteomes" id="UP000499080">
    <property type="component" value="Unassembled WGS sequence"/>
</dbReference>
<name>A0A4Y2HKQ0_ARAVE</name>
<comment type="caution">
    <text evidence="1">The sequence shown here is derived from an EMBL/GenBank/DDBJ whole genome shotgun (WGS) entry which is preliminary data.</text>
</comment>
<evidence type="ECO:0000313" key="1">
    <source>
        <dbReference type="EMBL" id="GBM65922.1"/>
    </source>
</evidence>
<reference evidence="1 2" key="1">
    <citation type="journal article" date="2019" name="Sci. Rep.">
        <title>Orb-weaving spider Araneus ventricosus genome elucidates the spidroin gene catalogue.</title>
        <authorList>
            <person name="Kono N."/>
            <person name="Nakamura H."/>
            <person name="Ohtoshi R."/>
            <person name="Moran D.A.P."/>
            <person name="Shinohara A."/>
            <person name="Yoshida Y."/>
            <person name="Fujiwara M."/>
            <person name="Mori M."/>
            <person name="Tomita M."/>
            <person name="Arakawa K."/>
        </authorList>
    </citation>
    <scope>NUCLEOTIDE SEQUENCE [LARGE SCALE GENOMIC DNA]</scope>
</reference>
<organism evidence="1 2">
    <name type="scientific">Araneus ventricosus</name>
    <name type="common">Orbweaver spider</name>
    <name type="synonym">Epeira ventricosa</name>
    <dbReference type="NCBI Taxonomy" id="182803"/>
    <lineage>
        <taxon>Eukaryota</taxon>
        <taxon>Metazoa</taxon>
        <taxon>Ecdysozoa</taxon>
        <taxon>Arthropoda</taxon>
        <taxon>Chelicerata</taxon>
        <taxon>Arachnida</taxon>
        <taxon>Araneae</taxon>
        <taxon>Araneomorphae</taxon>
        <taxon>Entelegynae</taxon>
        <taxon>Araneoidea</taxon>
        <taxon>Araneidae</taxon>
        <taxon>Araneus</taxon>
    </lineage>
</organism>
<evidence type="ECO:0000313" key="2">
    <source>
        <dbReference type="Proteomes" id="UP000499080"/>
    </source>
</evidence>
<dbReference type="EMBL" id="BGPR01002001">
    <property type="protein sequence ID" value="GBM65922.1"/>
    <property type="molecule type" value="Genomic_DNA"/>
</dbReference>
<proteinExistence type="predicted"/>
<gene>
    <name evidence="1" type="ORF">AVEN_156978_1</name>
</gene>
<sequence length="117" mass="13303">MTCDADCTGTKMTKYDMRSRPYGHVNAERIICDAYHTARKCQSMTCDADCTGTKMIKYDMRRRPYGYENAKTLNPMGEPVDVGHDHGTRLIVDFRRYSALSRPSYGIDSLLPISYSS</sequence>
<dbReference type="AlphaFoldDB" id="A0A4Y2HKQ0"/>